<dbReference type="CDD" id="cd18795">
    <property type="entry name" value="SF2_C_Ski2"/>
    <property type="match status" value="1"/>
</dbReference>
<accession>A0ABC8SSI8</accession>
<name>A0ABC8SSI8_9AQUA</name>
<evidence type="ECO:0000313" key="7">
    <source>
        <dbReference type="Proteomes" id="UP001642360"/>
    </source>
</evidence>
<evidence type="ECO:0000256" key="2">
    <source>
        <dbReference type="ARBA" id="ARBA00022801"/>
    </source>
</evidence>
<dbReference type="EMBL" id="CAUOFW020003259">
    <property type="protein sequence ID" value="CAK9158876.1"/>
    <property type="molecule type" value="Genomic_DNA"/>
</dbReference>
<keyword evidence="7" id="KW-1185">Reference proteome</keyword>
<dbReference type="InterPro" id="IPR027417">
    <property type="entry name" value="P-loop_NTPase"/>
</dbReference>
<organism evidence="6 7">
    <name type="scientific">Ilex paraguariensis</name>
    <name type="common">yerba mate</name>
    <dbReference type="NCBI Taxonomy" id="185542"/>
    <lineage>
        <taxon>Eukaryota</taxon>
        <taxon>Viridiplantae</taxon>
        <taxon>Streptophyta</taxon>
        <taxon>Embryophyta</taxon>
        <taxon>Tracheophyta</taxon>
        <taxon>Spermatophyta</taxon>
        <taxon>Magnoliopsida</taxon>
        <taxon>eudicotyledons</taxon>
        <taxon>Gunneridae</taxon>
        <taxon>Pentapetalae</taxon>
        <taxon>asterids</taxon>
        <taxon>campanulids</taxon>
        <taxon>Aquifoliales</taxon>
        <taxon>Aquifoliaceae</taxon>
        <taxon>Ilex</taxon>
    </lineage>
</organism>
<dbReference type="Pfam" id="PF00271">
    <property type="entry name" value="Helicase_C"/>
    <property type="match status" value="1"/>
</dbReference>
<reference evidence="6 7" key="1">
    <citation type="submission" date="2024-02" db="EMBL/GenBank/DDBJ databases">
        <authorList>
            <person name="Vignale AGUSTIN F."/>
            <person name="Sosa J E."/>
            <person name="Modenutti C."/>
        </authorList>
    </citation>
    <scope>NUCLEOTIDE SEQUENCE [LARGE SCALE GENOMIC DNA]</scope>
</reference>
<evidence type="ECO:0000313" key="6">
    <source>
        <dbReference type="EMBL" id="CAK9158876.1"/>
    </source>
</evidence>
<dbReference type="GO" id="GO:0016787">
    <property type="term" value="F:hydrolase activity"/>
    <property type="evidence" value="ECO:0007669"/>
    <property type="project" value="UniProtKB-KW"/>
</dbReference>
<feature type="non-terminal residue" evidence="6">
    <location>
        <position position="1"/>
    </location>
</feature>
<dbReference type="Gene3D" id="3.40.50.300">
    <property type="entry name" value="P-loop containing nucleotide triphosphate hydrolases"/>
    <property type="match status" value="2"/>
</dbReference>
<dbReference type="InterPro" id="IPR001650">
    <property type="entry name" value="Helicase_C-like"/>
</dbReference>
<feature type="domain" description="Helicase C-terminal" evidence="5">
    <location>
        <begin position="161"/>
        <end position="214"/>
    </location>
</feature>
<dbReference type="PANTHER" id="PTHR47961">
    <property type="entry name" value="DNA POLYMERASE THETA, PUTATIVE (AFU_ORTHOLOGUE AFUA_1G05260)-RELATED"/>
    <property type="match status" value="1"/>
</dbReference>
<evidence type="ECO:0000256" key="1">
    <source>
        <dbReference type="ARBA" id="ARBA00022741"/>
    </source>
</evidence>
<gene>
    <name evidence="6" type="ORF">ILEXP_LOCUS27541</name>
</gene>
<comment type="caution">
    <text evidence="6">The sequence shown here is derived from an EMBL/GenBank/DDBJ whole genome shotgun (WGS) entry which is preliminary data.</text>
</comment>
<keyword evidence="4" id="KW-0067">ATP-binding</keyword>
<keyword evidence="2" id="KW-0378">Hydrolase</keyword>
<dbReference type="InterPro" id="IPR050474">
    <property type="entry name" value="Hel308_SKI2-like"/>
</dbReference>
<dbReference type="GO" id="GO:0005524">
    <property type="term" value="F:ATP binding"/>
    <property type="evidence" value="ECO:0007669"/>
    <property type="project" value="UniProtKB-KW"/>
</dbReference>
<evidence type="ECO:0000259" key="5">
    <source>
        <dbReference type="Pfam" id="PF00271"/>
    </source>
</evidence>
<dbReference type="GO" id="GO:0004386">
    <property type="term" value="F:helicase activity"/>
    <property type="evidence" value="ECO:0007669"/>
    <property type="project" value="UniProtKB-KW"/>
</dbReference>
<dbReference type="AlphaFoldDB" id="A0ABC8SSI8"/>
<dbReference type="PANTHER" id="PTHR47961:SF13">
    <property type="entry name" value="ACTIVATING SIGNAL COINTEGRATOR 1 COMPLEX SUBUNIT 3"/>
    <property type="match status" value="1"/>
</dbReference>
<proteinExistence type="predicted"/>
<sequence>LCDQHHHWAYGSGDENLLKVESTQTMIRIVGLSATLPNYLEVAQFLRVNPDRGLFFFNSSYRPVPLAQQYIGISEHNFLARNELLNEICYNKVVDSLKHGHQAMVFVHSRKDTGKTAAKLVELARKNGDLETFGNDTHPQFELVKLEVLKSRNKQLVELFEDGIGIHHAGMLRADRGLTERLFSEGLLKVLVCTATLAWGVNLPAHTVVIKFNNHAQVLPNPQAKKWWT</sequence>
<protein>
    <recommendedName>
        <fullName evidence="5">Helicase C-terminal domain-containing protein</fullName>
    </recommendedName>
</protein>
<keyword evidence="1" id="KW-0547">Nucleotide-binding</keyword>
<evidence type="ECO:0000256" key="4">
    <source>
        <dbReference type="ARBA" id="ARBA00022840"/>
    </source>
</evidence>
<dbReference type="Proteomes" id="UP001642360">
    <property type="component" value="Unassembled WGS sequence"/>
</dbReference>
<keyword evidence="3" id="KW-0347">Helicase</keyword>
<dbReference type="SUPFAM" id="SSF52540">
    <property type="entry name" value="P-loop containing nucleoside triphosphate hydrolases"/>
    <property type="match status" value="1"/>
</dbReference>
<evidence type="ECO:0000256" key="3">
    <source>
        <dbReference type="ARBA" id="ARBA00022806"/>
    </source>
</evidence>